<comment type="caution">
    <text evidence="1">The sequence shown here is derived from an EMBL/GenBank/DDBJ whole genome shotgun (WGS) entry which is preliminary data.</text>
</comment>
<organism evidence="1 2">
    <name type="scientific">Riccia sorocarpa</name>
    <dbReference type="NCBI Taxonomy" id="122646"/>
    <lineage>
        <taxon>Eukaryota</taxon>
        <taxon>Viridiplantae</taxon>
        <taxon>Streptophyta</taxon>
        <taxon>Embryophyta</taxon>
        <taxon>Marchantiophyta</taxon>
        <taxon>Marchantiopsida</taxon>
        <taxon>Marchantiidae</taxon>
        <taxon>Marchantiales</taxon>
        <taxon>Ricciaceae</taxon>
        <taxon>Riccia</taxon>
    </lineage>
</organism>
<proteinExistence type="predicted"/>
<sequence>MNAAIESMTPLAETNIILNGDIRTKTFKRKSVASEFTIGSSIPPVNVDGLQDVQTDPKTTDVYSMLQEVQADPEFGPMPAEIAVEVTVSSTKAIPTASDGTGIKSTAGPK</sequence>
<evidence type="ECO:0000313" key="1">
    <source>
        <dbReference type="EMBL" id="KAL3701878.1"/>
    </source>
</evidence>
<name>A0ABD3IDU0_9MARC</name>
<reference evidence="1 2" key="1">
    <citation type="submission" date="2024-09" db="EMBL/GenBank/DDBJ databases">
        <title>Chromosome-scale assembly of Riccia sorocarpa.</title>
        <authorList>
            <person name="Paukszto L."/>
        </authorList>
    </citation>
    <scope>NUCLEOTIDE SEQUENCE [LARGE SCALE GENOMIC DNA]</scope>
    <source>
        <strain evidence="1">LP-2024</strain>
        <tissue evidence="1">Aerial parts of the thallus</tissue>
    </source>
</reference>
<keyword evidence="2" id="KW-1185">Reference proteome</keyword>
<dbReference type="Proteomes" id="UP001633002">
    <property type="component" value="Unassembled WGS sequence"/>
</dbReference>
<protein>
    <submittedName>
        <fullName evidence="1">Uncharacterized protein</fullName>
    </submittedName>
</protein>
<dbReference type="AlphaFoldDB" id="A0ABD3IDU0"/>
<evidence type="ECO:0000313" key="2">
    <source>
        <dbReference type="Proteomes" id="UP001633002"/>
    </source>
</evidence>
<dbReference type="EMBL" id="JBJQOH010000001">
    <property type="protein sequence ID" value="KAL3701878.1"/>
    <property type="molecule type" value="Genomic_DNA"/>
</dbReference>
<gene>
    <name evidence="1" type="ORF">R1sor_019900</name>
</gene>
<accession>A0ABD3IDU0</accession>